<dbReference type="RefSeq" id="WP_315603483.1">
    <property type="nucleotide sequence ID" value="NZ_CP130318.1"/>
</dbReference>
<keyword evidence="2" id="KW-0472">Membrane</keyword>
<evidence type="ECO:0000256" key="1">
    <source>
        <dbReference type="SAM" id="Coils"/>
    </source>
</evidence>
<dbReference type="Proteomes" id="UP001305702">
    <property type="component" value="Chromosome"/>
</dbReference>
<evidence type="ECO:0000256" key="3">
    <source>
        <dbReference type="SAM" id="SignalP"/>
    </source>
</evidence>
<keyword evidence="2" id="KW-1133">Transmembrane helix</keyword>
<keyword evidence="5" id="KW-1185">Reference proteome</keyword>
<name>A0AA96LAS9_9BACL</name>
<evidence type="ECO:0000313" key="4">
    <source>
        <dbReference type="EMBL" id="WNQ09709.1"/>
    </source>
</evidence>
<accession>A0AA96LAS9</accession>
<proteinExistence type="predicted"/>
<feature type="chain" id="PRO_5041702048" evidence="3">
    <location>
        <begin position="32"/>
        <end position="149"/>
    </location>
</feature>
<keyword evidence="1" id="KW-0175">Coiled coil</keyword>
<gene>
    <name evidence="4" type="ORF">MJA45_19040</name>
</gene>
<feature type="signal peptide" evidence="3">
    <location>
        <begin position="1"/>
        <end position="31"/>
    </location>
</feature>
<sequence>MNRQRLPVRWIAGTAVAAALFLFPSVPPAHAGVIDTVRGIFELPAEVDKLKEDYDRVQQEYARTKEELNEAKQAAEQVTHDQKELMDANRRLLEQNRQLSDMVGQLQSAEQARIRSMKQLRTVLFTLIGLVIGYFLLSRILRVYLRSRL</sequence>
<keyword evidence="3" id="KW-0732">Signal</keyword>
<feature type="transmembrane region" description="Helical" evidence="2">
    <location>
        <begin position="123"/>
        <end position="145"/>
    </location>
</feature>
<evidence type="ECO:0000256" key="2">
    <source>
        <dbReference type="SAM" id="Phobius"/>
    </source>
</evidence>
<dbReference type="KEGG" id="paun:MJA45_19040"/>
<organism evidence="4 5">
    <name type="scientific">Paenibacillus aurantius</name>
    <dbReference type="NCBI Taxonomy" id="2918900"/>
    <lineage>
        <taxon>Bacteria</taxon>
        <taxon>Bacillati</taxon>
        <taxon>Bacillota</taxon>
        <taxon>Bacilli</taxon>
        <taxon>Bacillales</taxon>
        <taxon>Paenibacillaceae</taxon>
        <taxon>Paenibacillus</taxon>
    </lineage>
</organism>
<reference evidence="4 5" key="1">
    <citation type="submission" date="2022-02" db="EMBL/GenBank/DDBJ databases">
        <title>Paenibacillus sp. MBLB1776 Whole Genome Shotgun Sequencing.</title>
        <authorList>
            <person name="Hwang C.Y."/>
            <person name="Cho E.-S."/>
            <person name="Seo M.-J."/>
        </authorList>
    </citation>
    <scope>NUCLEOTIDE SEQUENCE [LARGE SCALE GENOMIC DNA]</scope>
    <source>
        <strain evidence="4 5">MBLB1776</strain>
    </source>
</reference>
<keyword evidence="2" id="KW-0812">Transmembrane</keyword>
<dbReference type="SUPFAM" id="SSF103657">
    <property type="entry name" value="BAR/IMD domain-like"/>
    <property type="match status" value="1"/>
</dbReference>
<dbReference type="InterPro" id="IPR027267">
    <property type="entry name" value="AH/BAR_dom_sf"/>
</dbReference>
<dbReference type="EMBL" id="CP130318">
    <property type="protein sequence ID" value="WNQ09709.1"/>
    <property type="molecule type" value="Genomic_DNA"/>
</dbReference>
<evidence type="ECO:0000313" key="5">
    <source>
        <dbReference type="Proteomes" id="UP001305702"/>
    </source>
</evidence>
<protein>
    <submittedName>
        <fullName evidence="4">Uncharacterized protein</fullName>
    </submittedName>
</protein>
<feature type="coiled-coil region" evidence="1">
    <location>
        <begin position="47"/>
        <end position="112"/>
    </location>
</feature>
<dbReference type="AlphaFoldDB" id="A0AA96LAS9"/>